<evidence type="ECO:0000256" key="1">
    <source>
        <dbReference type="SAM" id="SignalP"/>
    </source>
</evidence>
<keyword evidence="1" id="KW-0732">Signal</keyword>
<dbReference type="Proteomes" id="UP000266177">
    <property type="component" value="Unassembled WGS sequence"/>
</dbReference>
<proteinExistence type="predicted"/>
<sequence>MASFQKMSAVLAVLCMLVITSPAGQYAALVMPAAAEQSNRDVQIKPEQLDNEILNKLDCLYQELSGSPDTNMSWKRVSEGPNGLYVLTDEAGNYAQVKRETGEVFMAVLYMKAEQVGEALRIAAAKALKELDPSWNGAFDQAQRSYHKERDVFTSLSGDSFSVTFEGGNVTGIDVTCSYANMPQAVKEGAERLLQVLSNKSYSIKKAVMYSSQNKLEWRLEAMNNSNKERILISLNAVTGEVDGYHPF</sequence>
<evidence type="ECO:0008006" key="4">
    <source>
        <dbReference type="Google" id="ProtNLM"/>
    </source>
</evidence>
<accession>A0A3A3GFN8</accession>
<dbReference type="OrthoDB" id="9902629at2"/>
<gene>
    <name evidence="2" type="ORF">DQX05_15380</name>
</gene>
<evidence type="ECO:0000313" key="3">
    <source>
        <dbReference type="Proteomes" id="UP000266177"/>
    </source>
</evidence>
<dbReference type="RefSeq" id="WP_119794450.1">
    <property type="nucleotide sequence ID" value="NZ_QYZD01000013.1"/>
</dbReference>
<name>A0A3A3GFN8_PANTH</name>
<dbReference type="EMBL" id="QYZD01000013">
    <property type="protein sequence ID" value="RJG22930.1"/>
    <property type="molecule type" value="Genomic_DNA"/>
</dbReference>
<organism evidence="2 3">
    <name type="scientific">Paenibacillus thiaminolyticus</name>
    <name type="common">Bacillus thiaminolyticus</name>
    <dbReference type="NCBI Taxonomy" id="49283"/>
    <lineage>
        <taxon>Bacteria</taxon>
        <taxon>Bacillati</taxon>
        <taxon>Bacillota</taxon>
        <taxon>Bacilli</taxon>
        <taxon>Bacillales</taxon>
        <taxon>Paenibacillaceae</taxon>
        <taxon>Paenibacillus</taxon>
    </lineage>
</organism>
<protein>
    <recommendedName>
        <fullName evidence="4">PepSY domain-containing protein</fullName>
    </recommendedName>
</protein>
<feature type="chain" id="PRO_5017224814" description="PepSY domain-containing protein" evidence="1">
    <location>
        <begin position="28"/>
        <end position="248"/>
    </location>
</feature>
<dbReference type="AlphaFoldDB" id="A0A3A3GFN8"/>
<comment type="caution">
    <text evidence="2">The sequence shown here is derived from an EMBL/GenBank/DDBJ whole genome shotgun (WGS) entry which is preliminary data.</text>
</comment>
<feature type="signal peptide" evidence="1">
    <location>
        <begin position="1"/>
        <end position="27"/>
    </location>
</feature>
<reference evidence="2 3" key="1">
    <citation type="submission" date="2018-09" db="EMBL/GenBank/DDBJ databases">
        <title>Paenibacillus SK2017-BO5.</title>
        <authorList>
            <person name="Piskunova J.V."/>
            <person name="Dubiley S.A."/>
            <person name="Severinov K.V."/>
        </authorList>
    </citation>
    <scope>NUCLEOTIDE SEQUENCE [LARGE SCALE GENOMIC DNA]</scope>
    <source>
        <strain evidence="2 3">BO5</strain>
    </source>
</reference>
<evidence type="ECO:0000313" key="2">
    <source>
        <dbReference type="EMBL" id="RJG22930.1"/>
    </source>
</evidence>